<dbReference type="GO" id="GO:0019693">
    <property type="term" value="P:ribose phosphate metabolic process"/>
    <property type="evidence" value="ECO:0007669"/>
    <property type="project" value="TreeGrafter"/>
</dbReference>
<dbReference type="InterPro" id="IPR020084">
    <property type="entry name" value="NUDIX_hydrolase_CS"/>
</dbReference>
<feature type="domain" description="Nudix hydrolase" evidence="3">
    <location>
        <begin position="69"/>
        <end position="210"/>
    </location>
</feature>
<dbReference type="InterPro" id="IPR000086">
    <property type="entry name" value="NUDIX_hydrolase_dom"/>
</dbReference>
<reference evidence="4 5" key="1">
    <citation type="submission" date="2019-07" db="EMBL/GenBank/DDBJ databases">
        <authorList>
            <person name="Friedrich A."/>
            <person name="Schacherer J."/>
        </authorList>
    </citation>
    <scope>NUCLEOTIDE SEQUENCE [LARGE SCALE GENOMIC DNA]</scope>
</reference>
<keyword evidence="5" id="KW-1185">Reference proteome</keyword>
<evidence type="ECO:0000313" key="4">
    <source>
        <dbReference type="EMBL" id="VUG19172.1"/>
    </source>
</evidence>
<dbReference type="SUPFAM" id="SSF55811">
    <property type="entry name" value="Nudix"/>
    <property type="match status" value="1"/>
</dbReference>
<evidence type="ECO:0000259" key="3">
    <source>
        <dbReference type="PROSITE" id="PS51462"/>
    </source>
</evidence>
<dbReference type="GO" id="GO:0006753">
    <property type="term" value="P:nucleoside phosphate metabolic process"/>
    <property type="evidence" value="ECO:0007669"/>
    <property type="project" value="TreeGrafter"/>
</dbReference>
<dbReference type="AlphaFoldDB" id="A0A7D9D244"/>
<name>A0A7D9D244_DEKBR</name>
<protein>
    <submittedName>
        <fullName evidence="4">DEBR0S4_12244g1_1</fullName>
    </submittedName>
</protein>
<dbReference type="FunFam" id="3.90.79.10:FF:000016">
    <property type="entry name" value="ADP-sugar pyrophosphatase isoform X1"/>
    <property type="match status" value="1"/>
</dbReference>
<organism evidence="4 5">
    <name type="scientific">Dekkera bruxellensis</name>
    <name type="common">Brettanomyces custersii</name>
    <dbReference type="NCBI Taxonomy" id="5007"/>
    <lineage>
        <taxon>Eukaryota</taxon>
        <taxon>Fungi</taxon>
        <taxon>Dikarya</taxon>
        <taxon>Ascomycota</taxon>
        <taxon>Saccharomycotina</taxon>
        <taxon>Pichiomycetes</taxon>
        <taxon>Pichiales</taxon>
        <taxon>Pichiaceae</taxon>
        <taxon>Brettanomyces</taxon>
    </lineage>
</organism>
<gene>
    <name evidence="4" type="primary">YSA1</name>
    <name evidence="4" type="ORF">DEBR0S4_12244G</name>
</gene>
<sequence>MFRRLRPLVKQMSTIKKAVDLSRAKVIKTTPLDNTNSKFISLSKLDYIGADGKARDWEMAARTTRPKGKDIDGVGILAITKPHKAGEIPHIILQKQFRPPVEGVCIEMPAGLLDPNETVEQCALRELKEETGLIATIKSVSPKIFNDPGFTNTNTVIITVEVDMSLDENVHPVTHLEENEFIETFQVPLDRFYETLVDLEQSGFRIDARVQNVAEGMKLYKTLGL</sequence>
<dbReference type="InterPro" id="IPR020476">
    <property type="entry name" value="Nudix_hydrolase"/>
</dbReference>
<dbReference type="PANTHER" id="PTHR11839:SF1">
    <property type="entry name" value="ADP-SUGAR PYROPHOSPHATASE"/>
    <property type="match status" value="1"/>
</dbReference>
<proteinExistence type="inferred from homology"/>
<dbReference type="GO" id="GO:0005634">
    <property type="term" value="C:nucleus"/>
    <property type="evidence" value="ECO:0007669"/>
    <property type="project" value="TreeGrafter"/>
</dbReference>
<dbReference type="PRINTS" id="PR00502">
    <property type="entry name" value="NUDIXFAMILY"/>
</dbReference>
<dbReference type="Proteomes" id="UP000478008">
    <property type="component" value="Unassembled WGS sequence"/>
</dbReference>
<dbReference type="EMBL" id="CABFWN010000004">
    <property type="protein sequence ID" value="VUG19172.1"/>
    <property type="molecule type" value="Genomic_DNA"/>
</dbReference>
<evidence type="ECO:0000256" key="2">
    <source>
        <dbReference type="RuleBase" id="RU003476"/>
    </source>
</evidence>
<dbReference type="GO" id="GO:0005829">
    <property type="term" value="C:cytosol"/>
    <property type="evidence" value="ECO:0007669"/>
    <property type="project" value="TreeGrafter"/>
</dbReference>
<dbReference type="InterPro" id="IPR015797">
    <property type="entry name" value="NUDIX_hydrolase-like_dom_sf"/>
</dbReference>
<dbReference type="GO" id="GO:0047631">
    <property type="term" value="F:ADP-ribose diphosphatase activity"/>
    <property type="evidence" value="ECO:0007669"/>
    <property type="project" value="TreeGrafter"/>
</dbReference>
<keyword evidence="1 2" id="KW-0378">Hydrolase</keyword>
<dbReference type="Pfam" id="PF00293">
    <property type="entry name" value="NUDIX"/>
    <property type="match status" value="1"/>
</dbReference>
<dbReference type="CDD" id="cd18888">
    <property type="entry name" value="NUDIX_ADPRase_Nudt5"/>
    <property type="match status" value="1"/>
</dbReference>
<comment type="similarity">
    <text evidence="2">Belongs to the Nudix hydrolase family.</text>
</comment>
<dbReference type="PROSITE" id="PS00893">
    <property type="entry name" value="NUDIX_BOX"/>
    <property type="match status" value="1"/>
</dbReference>
<evidence type="ECO:0000313" key="5">
    <source>
        <dbReference type="Proteomes" id="UP000478008"/>
    </source>
</evidence>
<dbReference type="PANTHER" id="PTHR11839">
    <property type="entry name" value="UDP/ADP-SUGAR PYROPHOSPHATASE"/>
    <property type="match status" value="1"/>
</dbReference>
<evidence type="ECO:0000256" key="1">
    <source>
        <dbReference type="ARBA" id="ARBA00022801"/>
    </source>
</evidence>
<dbReference type="Gene3D" id="3.90.79.10">
    <property type="entry name" value="Nucleoside Triphosphate Pyrophosphohydrolase"/>
    <property type="match status" value="1"/>
</dbReference>
<accession>A0A7D9D244</accession>
<dbReference type="PROSITE" id="PS51462">
    <property type="entry name" value="NUDIX"/>
    <property type="match status" value="1"/>
</dbReference>